<comment type="catalytic activity">
    <reaction evidence="5">
        <text>a 2'-deoxyribonucleoside 5'-diphosphate + [thioredoxin]-disulfide + H2O = a ribonucleoside 5'-diphosphate + [thioredoxin]-dithiol</text>
        <dbReference type="Rhea" id="RHEA:23252"/>
        <dbReference type="Rhea" id="RHEA-COMP:10698"/>
        <dbReference type="Rhea" id="RHEA-COMP:10700"/>
        <dbReference type="ChEBI" id="CHEBI:15377"/>
        <dbReference type="ChEBI" id="CHEBI:29950"/>
        <dbReference type="ChEBI" id="CHEBI:50058"/>
        <dbReference type="ChEBI" id="CHEBI:57930"/>
        <dbReference type="ChEBI" id="CHEBI:73316"/>
        <dbReference type="EC" id="1.17.4.1"/>
    </reaction>
</comment>
<gene>
    <name evidence="7" type="ORF">FZ040_04380</name>
</gene>
<dbReference type="EMBL" id="VTOY01000002">
    <property type="protein sequence ID" value="TYZ23966.1"/>
    <property type="molecule type" value="Genomic_DNA"/>
</dbReference>
<dbReference type="EC" id="1.17.4.1" evidence="2"/>
<evidence type="ECO:0000256" key="2">
    <source>
        <dbReference type="ARBA" id="ARBA00012274"/>
    </source>
</evidence>
<feature type="domain" description="TSCPD" evidence="6">
    <location>
        <begin position="6"/>
        <end position="81"/>
    </location>
</feature>
<accession>A0A5D6W7X8</accession>
<keyword evidence="3" id="KW-0237">DNA synthesis</keyword>
<evidence type="ECO:0000256" key="5">
    <source>
        <dbReference type="ARBA" id="ARBA00047754"/>
    </source>
</evidence>
<reference evidence="7 8" key="1">
    <citation type="submission" date="2019-08" db="EMBL/GenBank/DDBJ databases">
        <title>Selenomonas sp. mPRGC5 and Selenomonas sp. mPRGC8 isolated from ruminal fluid of dairy goat (Capra hircus).</title>
        <authorList>
            <person name="Poothong S."/>
            <person name="Nuengjamnong C."/>
            <person name="Tanasupawat S."/>
        </authorList>
    </citation>
    <scope>NUCLEOTIDE SEQUENCE [LARGE SCALE GENOMIC DNA]</scope>
    <source>
        <strain evidence="8">mPRGC5</strain>
    </source>
</reference>
<dbReference type="GO" id="GO:0071897">
    <property type="term" value="P:DNA biosynthetic process"/>
    <property type="evidence" value="ECO:0007669"/>
    <property type="project" value="UniProtKB-KW"/>
</dbReference>
<evidence type="ECO:0000313" key="8">
    <source>
        <dbReference type="Proteomes" id="UP000323646"/>
    </source>
</evidence>
<dbReference type="Pfam" id="PF12637">
    <property type="entry name" value="TSCPD"/>
    <property type="match status" value="1"/>
</dbReference>
<evidence type="ECO:0000259" key="6">
    <source>
        <dbReference type="Pfam" id="PF12637"/>
    </source>
</evidence>
<dbReference type="Proteomes" id="UP000323646">
    <property type="component" value="Unassembled WGS sequence"/>
</dbReference>
<evidence type="ECO:0000256" key="4">
    <source>
        <dbReference type="ARBA" id="ARBA00022741"/>
    </source>
</evidence>
<sequence length="88" mass="9582">MSIYEYKTKGTCARKITVELDGKVIKKVAFEGGCNGNLKGISKLVEGMDMDFVIERFTGNTCNGKPTSCPDQLAIALREAYAAEQKEG</sequence>
<dbReference type="InterPro" id="IPR024434">
    <property type="entry name" value="TSCPD_dom"/>
</dbReference>
<evidence type="ECO:0000256" key="3">
    <source>
        <dbReference type="ARBA" id="ARBA00022634"/>
    </source>
</evidence>
<name>A0A5D6W7X8_9FIRM</name>
<comment type="caution">
    <text evidence="7">The sequence shown here is derived from an EMBL/GenBank/DDBJ whole genome shotgun (WGS) entry which is preliminary data.</text>
</comment>
<dbReference type="GO" id="GO:0004748">
    <property type="term" value="F:ribonucleoside-diphosphate reductase activity, thioredoxin disulfide as acceptor"/>
    <property type="evidence" value="ECO:0007669"/>
    <property type="project" value="UniProtKB-EC"/>
</dbReference>
<dbReference type="GO" id="GO:0000166">
    <property type="term" value="F:nucleotide binding"/>
    <property type="evidence" value="ECO:0007669"/>
    <property type="project" value="UniProtKB-KW"/>
</dbReference>
<dbReference type="NCBIfam" id="TIGR03905">
    <property type="entry name" value="TIGR03905_4_Cys"/>
    <property type="match status" value="1"/>
</dbReference>
<keyword evidence="8" id="KW-1185">Reference proteome</keyword>
<dbReference type="AlphaFoldDB" id="A0A5D6W7X8"/>
<dbReference type="InterPro" id="IPR023806">
    <property type="entry name" value="CHP03905"/>
</dbReference>
<dbReference type="OrthoDB" id="9801525at2"/>
<proteinExistence type="inferred from homology"/>
<dbReference type="RefSeq" id="WP_149170889.1">
    <property type="nucleotide sequence ID" value="NZ_VTOY01000002.1"/>
</dbReference>
<comment type="similarity">
    <text evidence="1">Belongs to the ribonucleoside diphosphate reductase class-2 family.</text>
</comment>
<evidence type="ECO:0000313" key="7">
    <source>
        <dbReference type="EMBL" id="TYZ23966.1"/>
    </source>
</evidence>
<evidence type="ECO:0000256" key="1">
    <source>
        <dbReference type="ARBA" id="ARBA00007405"/>
    </source>
</evidence>
<organism evidence="7 8">
    <name type="scientific">Selenomonas ruminis</name>
    <dbReference type="NCBI Taxonomy" id="2593411"/>
    <lineage>
        <taxon>Bacteria</taxon>
        <taxon>Bacillati</taxon>
        <taxon>Bacillota</taxon>
        <taxon>Negativicutes</taxon>
        <taxon>Selenomonadales</taxon>
        <taxon>Selenomonadaceae</taxon>
        <taxon>Selenomonas</taxon>
    </lineage>
</organism>
<keyword evidence="4" id="KW-0547">Nucleotide-binding</keyword>
<protein>
    <recommendedName>
        <fullName evidence="2">ribonucleoside-diphosphate reductase</fullName>
        <ecNumber evidence="2">1.17.4.1</ecNumber>
    </recommendedName>
</protein>